<keyword evidence="3" id="KW-1185">Reference proteome</keyword>
<name>A0A087SFM9_AUXPR</name>
<gene>
    <name evidence="2" type="ORF">F751_1525</name>
</gene>
<evidence type="ECO:0000313" key="2">
    <source>
        <dbReference type="EMBL" id="KFM24533.1"/>
    </source>
</evidence>
<dbReference type="Proteomes" id="UP000028924">
    <property type="component" value="Unassembled WGS sequence"/>
</dbReference>
<proteinExistence type="predicted"/>
<accession>A0A087SFM9</accession>
<evidence type="ECO:0000313" key="3">
    <source>
        <dbReference type="Proteomes" id="UP000028924"/>
    </source>
</evidence>
<dbReference type="AlphaFoldDB" id="A0A087SFM9"/>
<protein>
    <submittedName>
        <fullName evidence="2">Uncharacterized protein</fullName>
    </submittedName>
</protein>
<organism evidence="2 3">
    <name type="scientific">Auxenochlorella protothecoides</name>
    <name type="common">Green microalga</name>
    <name type="synonym">Chlorella protothecoides</name>
    <dbReference type="NCBI Taxonomy" id="3075"/>
    <lineage>
        <taxon>Eukaryota</taxon>
        <taxon>Viridiplantae</taxon>
        <taxon>Chlorophyta</taxon>
        <taxon>core chlorophytes</taxon>
        <taxon>Trebouxiophyceae</taxon>
        <taxon>Chlorellales</taxon>
        <taxon>Chlorellaceae</taxon>
        <taxon>Auxenochlorella</taxon>
    </lineage>
</organism>
<dbReference type="GeneID" id="23612916"/>
<sequence length="102" mass="10786">MPSCNAAIFANQKRDIGGPPECKHVPMPDSPAGQHSSGRHRSSAEPQVECRAERWGAASLRLPHAGDRPWPCQQGMCCGTGIEGTGGCRARTRCGVADSGWS</sequence>
<reference evidence="2 3" key="1">
    <citation type="journal article" date="2014" name="BMC Genomics">
        <title>Oil accumulation mechanisms of the oleaginous microalga Chlorella protothecoides revealed through its genome, transcriptomes, and proteomes.</title>
        <authorList>
            <person name="Gao C."/>
            <person name="Wang Y."/>
            <person name="Shen Y."/>
            <person name="Yan D."/>
            <person name="He X."/>
            <person name="Dai J."/>
            <person name="Wu Q."/>
        </authorList>
    </citation>
    <scope>NUCLEOTIDE SEQUENCE [LARGE SCALE GENOMIC DNA]</scope>
    <source>
        <strain evidence="2 3">0710</strain>
    </source>
</reference>
<feature type="compositionally biased region" description="Basic and acidic residues" evidence="1">
    <location>
        <begin position="12"/>
        <end position="26"/>
    </location>
</feature>
<evidence type="ECO:0000256" key="1">
    <source>
        <dbReference type="SAM" id="MobiDB-lite"/>
    </source>
</evidence>
<feature type="region of interest" description="Disordered" evidence="1">
    <location>
        <begin position="10"/>
        <end position="47"/>
    </location>
</feature>
<dbReference type="RefSeq" id="XP_011397421.1">
    <property type="nucleotide sequence ID" value="XM_011399119.1"/>
</dbReference>
<dbReference type="KEGG" id="apro:F751_1525"/>
<dbReference type="EMBL" id="KL662108">
    <property type="protein sequence ID" value="KFM24533.1"/>
    <property type="molecule type" value="Genomic_DNA"/>
</dbReference>